<keyword evidence="2" id="KW-1185">Reference proteome</keyword>
<proteinExistence type="predicted"/>
<dbReference type="OrthoDB" id="4553959at2"/>
<accession>A0A366LSN7</accession>
<comment type="caution">
    <text evidence="1">The sequence shown here is derived from an EMBL/GenBank/DDBJ whole genome shotgun (WGS) entry which is preliminary data.</text>
</comment>
<evidence type="ECO:0008006" key="3">
    <source>
        <dbReference type="Google" id="ProtNLM"/>
    </source>
</evidence>
<protein>
    <recommendedName>
        <fullName evidence="3">Guanylate cyclase domain-containing protein</fullName>
    </recommendedName>
</protein>
<evidence type="ECO:0000313" key="1">
    <source>
        <dbReference type="EMBL" id="RBQ16212.1"/>
    </source>
</evidence>
<dbReference type="InterPro" id="IPR029787">
    <property type="entry name" value="Nucleotide_cyclase"/>
</dbReference>
<dbReference type="EMBL" id="QMEY01000018">
    <property type="protein sequence ID" value="RBQ16212.1"/>
    <property type="molecule type" value="Genomic_DNA"/>
</dbReference>
<name>A0A366LSN7_9ACTN</name>
<dbReference type="Proteomes" id="UP000253303">
    <property type="component" value="Unassembled WGS sequence"/>
</dbReference>
<dbReference type="RefSeq" id="WP_113984533.1">
    <property type="nucleotide sequence ID" value="NZ_QMEY01000018.1"/>
</dbReference>
<gene>
    <name evidence="1" type="ORF">DP939_31875</name>
</gene>
<evidence type="ECO:0000313" key="2">
    <source>
        <dbReference type="Proteomes" id="UP000253303"/>
    </source>
</evidence>
<sequence>MMLDSDFSRRLVVAVDAEGYGRGDDLRHDSIQSGLAQVMDRGAREAGLRRETWARQEAGDGEVIVLPQGEPELRVIDDLVHRVRKALHDHNRERRDDARLRIRIAIGHGVVKRGAMGFVGQVVVTTCRLRDAEAARTALKMNPRADLVLVLTDRLYEEVVRQLHTSYRPESFTRLEVPTKERTEVAWMWIPSEDLGQKGTLDMDNLPEVADTLWALIAGGALERLGAYGTETGLGGARKLFAKIKEFRSEQGRPAAPESRDDLLRSLEELVRVDAAVKQFAQQFNADQMTVNLISAPISGEEINFGIRN</sequence>
<organism evidence="1 2">
    <name type="scientific">Spongiactinospora rosea</name>
    <dbReference type="NCBI Taxonomy" id="2248750"/>
    <lineage>
        <taxon>Bacteria</taxon>
        <taxon>Bacillati</taxon>
        <taxon>Actinomycetota</taxon>
        <taxon>Actinomycetes</taxon>
        <taxon>Streptosporangiales</taxon>
        <taxon>Streptosporangiaceae</taxon>
        <taxon>Spongiactinospora</taxon>
    </lineage>
</organism>
<dbReference type="Gene3D" id="3.30.70.1230">
    <property type="entry name" value="Nucleotide cyclase"/>
    <property type="match status" value="1"/>
</dbReference>
<dbReference type="AlphaFoldDB" id="A0A366LSN7"/>
<reference evidence="1 2" key="1">
    <citation type="submission" date="2018-06" db="EMBL/GenBank/DDBJ databases">
        <title>Sphaerisporangium craniellae sp. nov., isolated from a marine sponge in the South China Sea.</title>
        <authorList>
            <person name="Li L."/>
        </authorList>
    </citation>
    <scope>NUCLEOTIDE SEQUENCE [LARGE SCALE GENOMIC DNA]</scope>
    <source>
        <strain evidence="1 2">LHW63015</strain>
    </source>
</reference>